<dbReference type="Pfam" id="PF17281">
    <property type="entry name" value="DUF5346"/>
    <property type="match status" value="1"/>
</dbReference>
<reference evidence="4" key="1">
    <citation type="submission" date="2022-11" db="UniProtKB">
        <authorList>
            <consortium name="WormBaseParasite"/>
        </authorList>
    </citation>
    <scope>IDENTIFICATION</scope>
</reference>
<dbReference type="WBParaSite" id="jg2267">
    <property type="protein sequence ID" value="jg2267"/>
    <property type="gene ID" value="jg2267"/>
</dbReference>
<organism evidence="3 4">
    <name type="scientific">Ditylenchus dipsaci</name>
    <dbReference type="NCBI Taxonomy" id="166011"/>
    <lineage>
        <taxon>Eukaryota</taxon>
        <taxon>Metazoa</taxon>
        <taxon>Ecdysozoa</taxon>
        <taxon>Nematoda</taxon>
        <taxon>Chromadorea</taxon>
        <taxon>Rhabditida</taxon>
        <taxon>Tylenchina</taxon>
        <taxon>Tylenchomorpha</taxon>
        <taxon>Sphaerularioidea</taxon>
        <taxon>Anguinidae</taxon>
        <taxon>Anguininae</taxon>
        <taxon>Ditylenchus</taxon>
    </lineage>
</organism>
<keyword evidence="2" id="KW-0472">Membrane</keyword>
<evidence type="ECO:0000313" key="3">
    <source>
        <dbReference type="Proteomes" id="UP000887574"/>
    </source>
</evidence>
<dbReference type="Proteomes" id="UP000887574">
    <property type="component" value="Unplaced"/>
</dbReference>
<keyword evidence="2" id="KW-0812">Transmembrane</keyword>
<feature type="region of interest" description="Disordered" evidence="1">
    <location>
        <begin position="380"/>
        <end position="452"/>
    </location>
</feature>
<accession>A0A915DT71</accession>
<feature type="compositionally biased region" description="Polar residues" evidence="1">
    <location>
        <begin position="149"/>
        <end position="165"/>
    </location>
</feature>
<keyword evidence="2" id="KW-1133">Transmembrane helix</keyword>
<feature type="compositionally biased region" description="Polar residues" evidence="1">
    <location>
        <begin position="208"/>
        <end position="220"/>
    </location>
</feature>
<feature type="region of interest" description="Disordered" evidence="1">
    <location>
        <begin position="149"/>
        <end position="220"/>
    </location>
</feature>
<proteinExistence type="predicted"/>
<evidence type="ECO:0000256" key="2">
    <source>
        <dbReference type="SAM" id="Phobius"/>
    </source>
</evidence>
<keyword evidence="3" id="KW-1185">Reference proteome</keyword>
<feature type="transmembrane region" description="Helical" evidence="2">
    <location>
        <begin position="30"/>
        <end position="49"/>
    </location>
</feature>
<protein>
    <submittedName>
        <fullName evidence="4">Uncharacterized protein</fullName>
    </submittedName>
</protein>
<feature type="compositionally biased region" description="Polar residues" evidence="1">
    <location>
        <begin position="175"/>
        <end position="184"/>
    </location>
</feature>
<dbReference type="AlphaFoldDB" id="A0A915DT71"/>
<sequence>MTSTISAHIFSSTGLQLDGQFRQRHYLNDMFLWLVVCVVFWSCCCTNLSEATPLPTMRQQELDLERYLLNLAASDPTMDNYIQPRYLDILGSGGDLVDEDVWSARPVKKNYQHIWRNVQMRMPHYRNTDIQSAESKRDMRHTANSLNCFGGQQQPSAIAMPSSSTDEVHQEQMDDNLSSSSSYVISDPGPAAAQPTAVGPPPLLSPMSGVTTSPISGTGSSMPLNDAPHSALAAALMDDVPLLEEPPQSIEPSTSTSTKRRQYIPPGAGAIAPSFGLPSAFQEVLPLRHREVLLHPLAFVLAEALHYQCDPKRPWPQCPPQSYCYATNTVDIGPYFCCPIWSTYGAAWRPATPFYNYALPSPNWPDVMRLAAQWPAGAVGMPPLRKSKKEPRFVDEEQDAAAPPSEDQQKIVSVMNDWIERQEHLDGEAGQSSVGAQEHAADATIPQTTDSN</sequence>
<name>A0A915DT71_9BILA</name>
<dbReference type="InterPro" id="IPR035231">
    <property type="entry name" value="DUF5346"/>
</dbReference>
<evidence type="ECO:0000313" key="4">
    <source>
        <dbReference type="WBParaSite" id="jg2267"/>
    </source>
</evidence>
<feature type="compositionally biased region" description="Basic and acidic residues" evidence="1">
    <location>
        <begin position="418"/>
        <end position="427"/>
    </location>
</feature>
<evidence type="ECO:0000256" key="1">
    <source>
        <dbReference type="SAM" id="MobiDB-lite"/>
    </source>
</evidence>